<dbReference type="EMBL" id="CAADHB010000049">
    <property type="protein sequence ID" value="VFK79424.1"/>
    <property type="molecule type" value="Genomic_DNA"/>
</dbReference>
<reference evidence="2" key="1">
    <citation type="submission" date="2019-02" db="EMBL/GenBank/DDBJ databases">
        <authorList>
            <person name="Gruber-Vodicka R. H."/>
            <person name="Seah K. B. B."/>
        </authorList>
    </citation>
    <scope>NUCLEOTIDE SEQUENCE</scope>
    <source>
        <strain evidence="4">BECK_S127</strain>
        <strain evidence="3">BECK_S1320</strain>
        <strain evidence="2">BECK_S1321</strain>
    </source>
</reference>
<dbReference type="EMBL" id="CAADFR010000042">
    <property type="protein sequence ID" value="VFK39521.1"/>
    <property type="molecule type" value="Genomic_DNA"/>
</dbReference>
<accession>A0A450YD93</accession>
<feature type="compositionally biased region" description="Polar residues" evidence="1">
    <location>
        <begin position="12"/>
        <end position="23"/>
    </location>
</feature>
<feature type="region of interest" description="Disordered" evidence="1">
    <location>
        <begin position="1"/>
        <end position="29"/>
    </location>
</feature>
<evidence type="ECO:0000313" key="3">
    <source>
        <dbReference type="EMBL" id="VFK44686.1"/>
    </source>
</evidence>
<evidence type="ECO:0000313" key="4">
    <source>
        <dbReference type="EMBL" id="VFK79424.1"/>
    </source>
</evidence>
<evidence type="ECO:0000256" key="1">
    <source>
        <dbReference type="SAM" id="MobiDB-lite"/>
    </source>
</evidence>
<gene>
    <name evidence="4" type="ORF">BECKSD772D_GA0070982_104910</name>
    <name evidence="3" type="ORF">BECKSD772E_GA0070983_104211</name>
    <name evidence="2" type="ORF">BECKSD772F_GA0070984_104210</name>
</gene>
<protein>
    <submittedName>
        <fullName evidence="2">Uncharacterized protein</fullName>
    </submittedName>
</protein>
<dbReference type="EMBL" id="CAADFU010000042">
    <property type="protein sequence ID" value="VFK44686.1"/>
    <property type="molecule type" value="Genomic_DNA"/>
</dbReference>
<organism evidence="2">
    <name type="scientific">Candidatus Kentrum sp. SD</name>
    <dbReference type="NCBI Taxonomy" id="2126332"/>
    <lineage>
        <taxon>Bacteria</taxon>
        <taxon>Pseudomonadati</taxon>
        <taxon>Pseudomonadota</taxon>
        <taxon>Gammaproteobacteria</taxon>
        <taxon>Candidatus Kentrum</taxon>
    </lineage>
</organism>
<proteinExistence type="predicted"/>
<dbReference type="AlphaFoldDB" id="A0A450YD93"/>
<evidence type="ECO:0000313" key="2">
    <source>
        <dbReference type="EMBL" id="VFK39521.1"/>
    </source>
</evidence>
<sequence length="129" mass="14892">MYRHFERRAAESTVTRQEPNTTLHPGGEWKLAPETAREPCYRRDKKIREGSIRYAHRPCFAPWRASPTRWHPAGSMMRRQHLAHGGRRIFAPKINYDRCLRTGGAHSHARKASFPKCLPAFMALCPSPT</sequence>
<name>A0A450YD93_9GAMM</name>